<accession>A0A316UTI4</accession>
<gene>
    <name evidence="1" type="primary">AIM41</name>
    <name evidence="3" type="ORF">BDZ90DRAFT_279247</name>
</gene>
<proteinExistence type="inferred from homology"/>
<dbReference type="Gene3D" id="1.10.10.410">
    <property type="match status" value="1"/>
</dbReference>
<sequence length="214" mass="22900">MAHLQRSVLRTATAAPLVARACYAPAATRAFAGFPPLHNAPKPTGESKQSSSGDDESGLLQQIKDEIKAAMKGKQSDVVSTLRSLLSDHQYALKAGGGAVTSLASILQKAITRRKDSAQQYTDAKRPDLAEKEHSEASLIQRFLPKQMDESELKTIVEQAVSAARGQGIEAKKLLGVVMKEVRGRVGGGAEGKRLKEIVERVLGDSEADKGNKK</sequence>
<evidence type="ECO:0000256" key="2">
    <source>
        <dbReference type="SAM" id="MobiDB-lite"/>
    </source>
</evidence>
<comment type="subcellular location">
    <subcellularLocation>
        <location evidence="1">Mitochondrion</location>
    </subcellularLocation>
</comment>
<dbReference type="GO" id="GO:0005739">
    <property type="term" value="C:mitochondrion"/>
    <property type="evidence" value="ECO:0007669"/>
    <property type="project" value="UniProtKB-SubCell"/>
</dbReference>
<evidence type="ECO:0000313" key="4">
    <source>
        <dbReference type="Proteomes" id="UP000245884"/>
    </source>
</evidence>
<dbReference type="InterPro" id="IPR023168">
    <property type="entry name" value="GatB_Yqey_C_2"/>
</dbReference>
<dbReference type="PANTHER" id="PTHR28055:SF1">
    <property type="entry name" value="ALTERED INHERITANCE OF MITOCHONDRIA PROTEIN 41, MITOCHONDRIAL"/>
    <property type="match status" value="1"/>
</dbReference>
<dbReference type="SUPFAM" id="SSF89095">
    <property type="entry name" value="GatB/YqeY motif"/>
    <property type="match status" value="1"/>
</dbReference>
<keyword evidence="1" id="KW-0496">Mitochondrion</keyword>
<name>A0A316UTI4_9BASI</name>
<dbReference type="OrthoDB" id="538640at2759"/>
<reference evidence="3 4" key="1">
    <citation type="journal article" date="2018" name="Mol. Biol. Evol.">
        <title>Broad Genomic Sampling Reveals a Smut Pathogenic Ancestry of the Fungal Clade Ustilaginomycotina.</title>
        <authorList>
            <person name="Kijpornyongpan T."/>
            <person name="Mondo S.J."/>
            <person name="Barry K."/>
            <person name="Sandor L."/>
            <person name="Lee J."/>
            <person name="Lipzen A."/>
            <person name="Pangilinan J."/>
            <person name="LaButti K."/>
            <person name="Hainaut M."/>
            <person name="Henrissat B."/>
            <person name="Grigoriev I.V."/>
            <person name="Spatafora J.W."/>
            <person name="Aime M.C."/>
        </authorList>
    </citation>
    <scope>NUCLEOTIDE SEQUENCE [LARGE SCALE GENOMIC DNA]</scope>
    <source>
        <strain evidence="3 4">MCA 5214</strain>
    </source>
</reference>
<dbReference type="Pfam" id="PF09424">
    <property type="entry name" value="YqeY"/>
    <property type="match status" value="1"/>
</dbReference>
<dbReference type="EMBL" id="KZ819666">
    <property type="protein sequence ID" value="PWN28118.1"/>
    <property type="molecule type" value="Genomic_DNA"/>
</dbReference>
<dbReference type="InterPro" id="IPR003789">
    <property type="entry name" value="Asn/Gln_tRNA_amidoTrase-B-like"/>
</dbReference>
<dbReference type="Gene3D" id="1.10.1510.10">
    <property type="entry name" value="Uncharacterised protein YqeY/AIM41 PF09424, N-terminal domain"/>
    <property type="match status" value="1"/>
</dbReference>
<dbReference type="GO" id="GO:0016884">
    <property type="term" value="F:carbon-nitrogen ligase activity, with glutamine as amido-N-donor"/>
    <property type="evidence" value="ECO:0007669"/>
    <property type="project" value="UniProtKB-UniRule"/>
</dbReference>
<dbReference type="STRING" id="1569628.A0A316UTI4"/>
<dbReference type="InterPro" id="IPR019004">
    <property type="entry name" value="YqeY/Aim41"/>
</dbReference>
<dbReference type="AlphaFoldDB" id="A0A316UTI4"/>
<evidence type="ECO:0000313" key="3">
    <source>
        <dbReference type="EMBL" id="PWN28118.1"/>
    </source>
</evidence>
<dbReference type="Proteomes" id="UP000245884">
    <property type="component" value="Unassembled WGS sequence"/>
</dbReference>
<organism evidence="3 4">
    <name type="scientific">Jaminaea rosea</name>
    <dbReference type="NCBI Taxonomy" id="1569628"/>
    <lineage>
        <taxon>Eukaryota</taxon>
        <taxon>Fungi</taxon>
        <taxon>Dikarya</taxon>
        <taxon>Basidiomycota</taxon>
        <taxon>Ustilaginomycotina</taxon>
        <taxon>Exobasidiomycetes</taxon>
        <taxon>Microstromatales</taxon>
        <taxon>Microstromatales incertae sedis</taxon>
        <taxon>Jaminaea</taxon>
    </lineage>
</organism>
<keyword evidence="4" id="KW-1185">Reference proteome</keyword>
<comment type="similarity">
    <text evidence="1">Belongs to the AIM41 family.</text>
</comment>
<dbReference type="PANTHER" id="PTHR28055">
    <property type="entry name" value="ALTERED INHERITANCE OF MITOCHONDRIA PROTEIN 41, MITOCHONDRIAL"/>
    <property type="match status" value="1"/>
</dbReference>
<evidence type="ECO:0000256" key="1">
    <source>
        <dbReference type="RuleBase" id="RU365099"/>
    </source>
</evidence>
<protein>
    <recommendedName>
        <fullName evidence="1">Altered inheritance of mitochondria protein 41</fullName>
    </recommendedName>
</protein>
<feature type="region of interest" description="Disordered" evidence="2">
    <location>
        <begin position="34"/>
        <end position="57"/>
    </location>
</feature>
<dbReference type="InterPro" id="IPR042184">
    <property type="entry name" value="YqeY/Aim41_N"/>
</dbReference>